<dbReference type="SUPFAM" id="SSF52402">
    <property type="entry name" value="Adenine nucleotide alpha hydrolases-like"/>
    <property type="match status" value="1"/>
</dbReference>
<dbReference type="RefSeq" id="WP_345273560.1">
    <property type="nucleotide sequence ID" value="NZ_BAABJH010000001.1"/>
</dbReference>
<accession>A0ABP9F8E2</accession>
<dbReference type="EMBL" id="BAABJH010000001">
    <property type="protein sequence ID" value="GAA4892057.1"/>
    <property type="molecule type" value="Genomic_DNA"/>
</dbReference>
<evidence type="ECO:0000256" key="1">
    <source>
        <dbReference type="ARBA" id="ARBA00008791"/>
    </source>
</evidence>
<sequence length="282" mass="32108">MSTKPFKSIGIGIAYSPNLKANLFEAARLSIFFGAKLFLIHVGKSSEDKTNMLSIILKSFEKDHLDYEVVFKTGDPVNVILSTTQEKKIDLLILGAVQRERIVKYYVGSIARKITRQAKCSVLLLIKPSVERVPCQHIVVNGLKDPKTEQTITSAFYVAKQLKAGKITIVEEINQDQISIKVDDDKSLRRATIMKERIKLREHTRIKEIISHIPEDCTEHKTIKLQPIFGKKGYSIGHYAQIMRADLLVMNAPTKMTFWDRLFPHDIEHILTELPTDVLILQ</sequence>
<gene>
    <name evidence="3" type="ORF">GCM10023311_15610</name>
</gene>
<dbReference type="Gene3D" id="3.40.50.620">
    <property type="entry name" value="HUPs"/>
    <property type="match status" value="1"/>
</dbReference>
<feature type="domain" description="UspA" evidence="2">
    <location>
        <begin position="57"/>
        <end position="124"/>
    </location>
</feature>
<dbReference type="PANTHER" id="PTHR46268:SF6">
    <property type="entry name" value="UNIVERSAL STRESS PROTEIN UP12"/>
    <property type="match status" value="1"/>
</dbReference>
<dbReference type="Proteomes" id="UP001500433">
    <property type="component" value="Unassembled WGS sequence"/>
</dbReference>
<evidence type="ECO:0000259" key="2">
    <source>
        <dbReference type="Pfam" id="PF00582"/>
    </source>
</evidence>
<reference evidence="4" key="1">
    <citation type="journal article" date="2019" name="Int. J. Syst. Evol. Microbiol.">
        <title>The Global Catalogue of Microorganisms (GCM) 10K type strain sequencing project: providing services to taxonomists for standard genome sequencing and annotation.</title>
        <authorList>
            <consortium name="The Broad Institute Genomics Platform"/>
            <consortium name="The Broad Institute Genome Sequencing Center for Infectious Disease"/>
            <person name="Wu L."/>
            <person name="Ma J."/>
        </authorList>
    </citation>
    <scope>NUCLEOTIDE SEQUENCE [LARGE SCALE GENOMIC DNA]</scope>
    <source>
        <strain evidence="4">JCM 18274</strain>
    </source>
</reference>
<evidence type="ECO:0000313" key="3">
    <source>
        <dbReference type="EMBL" id="GAA4892057.1"/>
    </source>
</evidence>
<proteinExistence type="inferred from homology"/>
<comment type="similarity">
    <text evidence="1">Belongs to the universal stress protein A family.</text>
</comment>
<dbReference type="PANTHER" id="PTHR46268">
    <property type="entry name" value="STRESS RESPONSE PROTEIN NHAX"/>
    <property type="match status" value="1"/>
</dbReference>
<dbReference type="CDD" id="cd00293">
    <property type="entry name" value="USP-like"/>
    <property type="match status" value="1"/>
</dbReference>
<name>A0ABP9F8E2_9FLAO</name>
<organism evidence="3 4">
    <name type="scientific">Flaviramulus aquimarinus</name>
    <dbReference type="NCBI Taxonomy" id="1170456"/>
    <lineage>
        <taxon>Bacteria</taxon>
        <taxon>Pseudomonadati</taxon>
        <taxon>Bacteroidota</taxon>
        <taxon>Flavobacteriia</taxon>
        <taxon>Flavobacteriales</taxon>
        <taxon>Flavobacteriaceae</taxon>
        <taxon>Flaviramulus</taxon>
    </lineage>
</organism>
<keyword evidence="4" id="KW-1185">Reference proteome</keyword>
<protein>
    <recommendedName>
        <fullName evidence="2">UspA domain-containing protein</fullName>
    </recommendedName>
</protein>
<dbReference type="Pfam" id="PF00582">
    <property type="entry name" value="Usp"/>
    <property type="match status" value="1"/>
</dbReference>
<comment type="caution">
    <text evidence="3">The sequence shown here is derived from an EMBL/GenBank/DDBJ whole genome shotgun (WGS) entry which is preliminary data.</text>
</comment>
<dbReference type="InterPro" id="IPR014729">
    <property type="entry name" value="Rossmann-like_a/b/a_fold"/>
</dbReference>
<dbReference type="InterPro" id="IPR006016">
    <property type="entry name" value="UspA"/>
</dbReference>
<evidence type="ECO:0000313" key="4">
    <source>
        <dbReference type="Proteomes" id="UP001500433"/>
    </source>
</evidence>